<comment type="caution">
    <text evidence="1">The sequence shown here is derived from an EMBL/GenBank/DDBJ whole genome shotgun (WGS) entry which is preliminary data.</text>
</comment>
<protein>
    <submittedName>
        <fullName evidence="1">Uncharacterized protein</fullName>
    </submittedName>
</protein>
<sequence>MFQATLPRDIAEQVLRVPEVVAVVPCPRATGAAADGEAPLEIHVRARRDRPLPVVAAAIQAVLAESGHRITVRLDPVDEIVEWPL</sequence>
<accession>A0A852U0N3</accession>
<dbReference type="Proteomes" id="UP000589036">
    <property type="component" value="Unassembled WGS sequence"/>
</dbReference>
<reference evidence="1 2" key="1">
    <citation type="submission" date="2020-07" db="EMBL/GenBank/DDBJ databases">
        <title>Sequencing the genomes of 1000 actinobacteria strains.</title>
        <authorList>
            <person name="Klenk H.-P."/>
        </authorList>
    </citation>
    <scope>NUCLEOTIDE SEQUENCE [LARGE SCALE GENOMIC DNA]</scope>
    <source>
        <strain evidence="1 2">CXB654</strain>
    </source>
</reference>
<gene>
    <name evidence="1" type="ORF">HDA32_005516</name>
</gene>
<dbReference type="EMBL" id="JACCCC010000001">
    <property type="protein sequence ID" value="NYE50396.1"/>
    <property type="molecule type" value="Genomic_DNA"/>
</dbReference>
<organism evidence="1 2">
    <name type="scientific">Spinactinospora alkalitolerans</name>
    <dbReference type="NCBI Taxonomy" id="687207"/>
    <lineage>
        <taxon>Bacteria</taxon>
        <taxon>Bacillati</taxon>
        <taxon>Actinomycetota</taxon>
        <taxon>Actinomycetes</taxon>
        <taxon>Streptosporangiales</taxon>
        <taxon>Nocardiopsidaceae</taxon>
        <taxon>Spinactinospora</taxon>
    </lineage>
</organism>
<evidence type="ECO:0000313" key="2">
    <source>
        <dbReference type="Proteomes" id="UP000589036"/>
    </source>
</evidence>
<dbReference type="AlphaFoldDB" id="A0A852U0N3"/>
<evidence type="ECO:0000313" key="1">
    <source>
        <dbReference type="EMBL" id="NYE50396.1"/>
    </source>
</evidence>
<keyword evidence="2" id="KW-1185">Reference proteome</keyword>
<name>A0A852U0N3_9ACTN</name>
<dbReference type="RefSeq" id="WP_179645883.1">
    <property type="nucleotide sequence ID" value="NZ_BAAAYY010000014.1"/>
</dbReference>
<proteinExistence type="predicted"/>